<dbReference type="SUPFAM" id="SSF56655">
    <property type="entry name" value="Carbohydrate phosphatase"/>
    <property type="match status" value="1"/>
</dbReference>
<sequence length="264" mass="28501">MTNPPSSMIAELQSFAMQLADSAGALALRYFREPLAIESKADLSPVTIADRSIEETIRRMIGERFPEHGILGEEYGADALDQEFVWVIDPIDGTKAFVSGNPLFGTLLGLLHQGRPLLGVIDAPFTHERWHGLPGRTEDNQGRPCRGRQVAQIQEAILYTTSPDSFTSAGRTAFASVAELASLTRYGGDCYAYALVAAGHVDAVIEEGLQPYDFLPLIPVIEGAGGCITDWDGSALSLQSHGRVIAAANPILHRELVARMRGCP</sequence>
<evidence type="ECO:0000256" key="2">
    <source>
        <dbReference type="ARBA" id="ARBA00004970"/>
    </source>
</evidence>
<evidence type="ECO:0000256" key="4">
    <source>
        <dbReference type="ARBA" id="ARBA00013085"/>
    </source>
</evidence>
<feature type="binding site" evidence="12">
    <location>
        <position position="89"/>
    </location>
    <ligand>
        <name>Mg(2+)</name>
        <dbReference type="ChEBI" id="CHEBI:18420"/>
        <label>1</label>
        <note>catalytic</note>
    </ligand>
</feature>
<comment type="pathway">
    <text evidence="2">Amino-acid biosynthesis; L-histidine biosynthesis; L-histidine from 5-phospho-alpha-D-ribose 1-diphosphate: step 8/9.</text>
</comment>
<name>A0A212RKE8_9PROT</name>
<dbReference type="Pfam" id="PF00459">
    <property type="entry name" value="Inositol_P"/>
    <property type="match status" value="1"/>
</dbReference>
<protein>
    <recommendedName>
        <fullName evidence="4 11">Histidinol-phosphatase</fullName>
        <ecNumber evidence="4 11">3.1.3.15</ecNumber>
    </recommendedName>
</protein>
<dbReference type="Gene3D" id="3.30.540.10">
    <property type="entry name" value="Fructose-1,6-Bisphosphatase, subunit A, domain 1"/>
    <property type="match status" value="1"/>
</dbReference>
<dbReference type="UniPathway" id="UPA00031">
    <property type="reaction ID" value="UER00013"/>
</dbReference>
<evidence type="ECO:0000256" key="12">
    <source>
        <dbReference type="PIRSR" id="PIRSR600760-2"/>
    </source>
</evidence>
<dbReference type="OrthoDB" id="9785695at2"/>
<feature type="binding site" evidence="12">
    <location>
        <position position="213"/>
    </location>
    <ligand>
        <name>Mg(2+)</name>
        <dbReference type="ChEBI" id="CHEBI:18420"/>
        <label>1</label>
        <note>catalytic</note>
    </ligand>
</feature>
<feature type="binding site" evidence="12">
    <location>
        <position position="92"/>
    </location>
    <ligand>
        <name>Mg(2+)</name>
        <dbReference type="ChEBI" id="CHEBI:18420"/>
        <label>1</label>
        <note>catalytic</note>
    </ligand>
</feature>
<dbReference type="PROSITE" id="PS00629">
    <property type="entry name" value="IMP_1"/>
    <property type="match status" value="1"/>
</dbReference>
<evidence type="ECO:0000313" key="14">
    <source>
        <dbReference type="Proteomes" id="UP000197065"/>
    </source>
</evidence>
<evidence type="ECO:0000256" key="8">
    <source>
        <dbReference type="ARBA" id="ARBA00022842"/>
    </source>
</evidence>
<dbReference type="GO" id="GO:0000105">
    <property type="term" value="P:L-histidine biosynthetic process"/>
    <property type="evidence" value="ECO:0007669"/>
    <property type="project" value="UniProtKB-UniRule"/>
</dbReference>
<dbReference type="InterPro" id="IPR020583">
    <property type="entry name" value="Inositol_monoP_metal-BS"/>
</dbReference>
<keyword evidence="9" id="KW-0368">Histidine biosynthesis</keyword>
<evidence type="ECO:0000256" key="5">
    <source>
        <dbReference type="ARBA" id="ARBA00022605"/>
    </source>
</evidence>
<dbReference type="InterPro" id="IPR000760">
    <property type="entry name" value="Inositol_monophosphatase-like"/>
</dbReference>
<evidence type="ECO:0000256" key="1">
    <source>
        <dbReference type="ARBA" id="ARBA00001946"/>
    </source>
</evidence>
<evidence type="ECO:0000256" key="11">
    <source>
        <dbReference type="NCBIfam" id="TIGR02067"/>
    </source>
</evidence>
<keyword evidence="8 12" id="KW-0460">Magnesium</keyword>
<evidence type="ECO:0000256" key="6">
    <source>
        <dbReference type="ARBA" id="ARBA00022723"/>
    </source>
</evidence>
<feature type="binding site" evidence="12">
    <location>
        <position position="73"/>
    </location>
    <ligand>
        <name>Mg(2+)</name>
        <dbReference type="ChEBI" id="CHEBI:18420"/>
        <label>1</label>
        <note>catalytic</note>
    </ligand>
</feature>
<gene>
    <name evidence="13" type="ORF">SAMN07250955_11025</name>
</gene>
<dbReference type="PANTHER" id="PTHR43200">
    <property type="entry name" value="PHOSPHATASE"/>
    <property type="match status" value="1"/>
</dbReference>
<dbReference type="Gene3D" id="3.40.190.80">
    <property type="match status" value="1"/>
</dbReference>
<dbReference type="EMBL" id="FYEH01000010">
    <property type="protein sequence ID" value="SNB72932.1"/>
    <property type="molecule type" value="Genomic_DNA"/>
</dbReference>
<reference evidence="13 14" key="1">
    <citation type="submission" date="2017-06" db="EMBL/GenBank/DDBJ databases">
        <authorList>
            <person name="Kim H.J."/>
            <person name="Triplett B.A."/>
        </authorList>
    </citation>
    <scope>NUCLEOTIDE SEQUENCE [LARGE SCALE GENOMIC DNA]</scope>
    <source>
        <strain evidence="13 14">B29T1</strain>
    </source>
</reference>
<evidence type="ECO:0000256" key="3">
    <source>
        <dbReference type="ARBA" id="ARBA00009759"/>
    </source>
</evidence>
<keyword evidence="14" id="KW-1185">Reference proteome</keyword>
<evidence type="ECO:0000256" key="7">
    <source>
        <dbReference type="ARBA" id="ARBA00022801"/>
    </source>
</evidence>
<dbReference type="AlphaFoldDB" id="A0A212RKE8"/>
<proteinExistence type="inferred from homology"/>
<keyword evidence="6 12" id="KW-0479">Metal-binding</keyword>
<dbReference type="GO" id="GO:0046872">
    <property type="term" value="F:metal ion binding"/>
    <property type="evidence" value="ECO:0007669"/>
    <property type="project" value="UniProtKB-KW"/>
</dbReference>
<dbReference type="InterPro" id="IPR011809">
    <property type="entry name" value="His_9_proposed"/>
</dbReference>
<feature type="binding site" evidence="12">
    <location>
        <position position="91"/>
    </location>
    <ligand>
        <name>Mg(2+)</name>
        <dbReference type="ChEBI" id="CHEBI:18420"/>
        <label>1</label>
        <note>catalytic</note>
    </ligand>
</feature>
<organism evidence="13 14">
    <name type="scientific">Arboricoccus pini</name>
    <dbReference type="NCBI Taxonomy" id="1963835"/>
    <lineage>
        <taxon>Bacteria</taxon>
        <taxon>Pseudomonadati</taxon>
        <taxon>Pseudomonadota</taxon>
        <taxon>Alphaproteobacteria</taxon>
        <taxon>Geminicoccales</taxon>
        <taxon>Geminicoccaceae</taxon>
        <taxon>Arboricoccus</taxon>
    </lineage>
</organism>
<keyword evidence="7" id="KW-0378">Hydrolase</keyword>
<dbReference type="CDD" id="cd01641">
    <property type="entry name" value="Bacterial_IMPase_like_1"/>
    <property type="match status" value="1"/>
</dbReference>
<evidence type="ECO:0000256" key="9">
    <source>
        <dbReference type="ARBA" id="ARBA00023102"/>
    </source>
</evidence>
<comment type="cofactor">
    <cofactor evidence="1 12">
        <name>Mg(2+)</name>
        <dbReference type="ChEBI" id="CHEBI:18420"/>
    </cofactor>
</comment>
<dbReference type="PRINTS" id="PR00377">
    <property type="entry name" value="IMPHPHTASES"/>
</dbReference>
<comment type="similarity">
    <text evidence="3">Belongs to the inositol monophosphatase superfamily.</text>
</comment>
<keyword evidence="5" id="KW-0028">Amino-acid biosynthesis</keyword>
<dbReference type="Proteomes" id="UP000197065">
    <property type="component" value="Unassembled WGS sequence"/>
</dbReference>
<dbReference type="PANTHER" id="PTHR43200:SF6">
    <property type="entry name" value="3'(2'),5'-BISPHOSPHATE NUCLEOTIDASE"/>
    <property type="match status" value="1"/>
</dbReference>
<dbReference type="EC" id="3.1.3.15" evidence="4 11"/>
<dbReference type="InterPro" id="IPR051090">
    <property type="entry name" value="Inositol_monoP_superfamily"/>
</dbReference>
<evidence type="ECO:0000256" key="10">
    <source>
        <dbReference type="ARBA" id="ARBA00049158"/>
    </source>
</evidence>
<evidence type="ECO:0000313" key="13">
    <source>
        <dbReference type="EMBL" id="SNB72932.1"/>
    </source>
</evidence>
<dbReference type="NCBIfam" id="TIGR02067">
    <property type="entry name" value="his_9_HisN"/>
    <property type="match status" value="1"/>
</dbReference>
<accession>A0A212RKE8</accession>
<dbReference type="RefSeq" id="WP_088562109.1">
    <property type="nucleotide sequence ID" value="NZ_FYEH01000010.1"/>
</dbReference>
<comment type="catalytic activity">
    <reaction evidence="10">
        <text>L-histidinol phosphate + H2O = L-histidinol + phosphate</text>
        <dbReference type="Rhea" id="RHEA:14465"/>
        <dbReference type="ChEBI" id="CHEBI:15377"/>
        <dbReference type="ChEBI" id="CHEBI:43474"/>
        <dbReference type="ChEBI" id="CHEBI:57699"/>
        <dbReference type="ChEBI" id="CHEBI:57980"/>
        <dbReference type="EC" id="3.1.3.15"/>
    </reaction>
</comment>
<dbReference type="GO" id="GO:0004401">
    <property type="term" value="F:histidinol-phosphatase activity"/>
    <property type="evidence" value="ECO:0007669"/>
    <property type="project" value="UniProtKB-UniRule"/>
</dbReference>